<organism evidence="1">
    <name type="scientific">Diabrotica virgifera virgifera</name>
    <name type="common">western corn rootworm</name>
    <dbReference type="NCBI Taxonomy" id="50390"/>
    <lineage>
        <taxon>Eukaryota</taxon>
        <taxon>Metazoa</taxon>
        <taxon>Ecdysozoa</taxon>
        <taxon>Arthropoda</taxon>
        <taxon>Hexapoda</taxon>
        <taxon>Insecta</taxon>
        <taxon>Pterygota</taxon>
        <taxon>Neoptera</taxon>
        <taxon>Endopterygota</taxon>
        <taxon>Coleoptera</taxon>
        <taxon>Polyphaga</taxon>
        <taxon>Cucujiformia</taxon>
        <taxon>Chrysomeloidea</taxon>
        <taxon>Chrysomelidae</taxon>
        <taxon>Galerucinae</taxon>
        <taxon>Diabroticina</taxon>
        <taxon>Diabroticites</taxon>
        <taxon>Diabrotica</taxon>
    </lineage>
</organism>
<protein>
    <submittedName>
        <fullName evidence="1">Uncharacterized protein LOC114344790 isoform X1</fullName>
    </submittedName>
    <submittedName>
        <fullName evidence="2">Uncharacterized protein LOC114344790 isoform X2</fullName>
    </submittedName>
</protein>
<evidence type="ECO:0000313" key="2">
    <source>
        <dbReference type="RefSeq" id="XP_028151424.1"/>
    </source>
</evidence>
<dbReference type="RefSeq" id="XP_028151423.1">
    <property type="nucleotide sequence ID" value="XM_028295622.1"/>
</dbReference>
<proteinExistence type="predicted"/>
<reference evidence="1 2" key="1">
    <citation type="submission" date="2025-04" db="UniProtKB">
        <authorList>
            <consortium name="RefSeq"/>
        </authorList>
    </citation>
    <scope>IDENTIFICATION</scope>
    <source>
        <tissue evidence="1 2">Whole insect</tissue>
    </source>
</reference>
<evidence type="ECO:0000313" key="1">
    <source>
        <dbReference type="RefSeq" id="XP_028151423.1"/>
    </source>
</evidence>
<accession>A0A6P7H124</accession>
<dbReference type="AlphaFoldDB" id="A0A6P7H124"/>
<dbReference type="RefSeq" id="XP_028151424.1">
    <property type="nucleotide sequence ID" value="XM_028295623.1"/>
</dbReference>
<name>A0A6P7H124_DIAVI</name>
<gene>
    <name evidence="1 2" type="primary">LOC114344790</name>
</gene>
<sequence length="233" mass="27375">MASQDSGYESEETIIYDAELDRVLEKYEEAAKDEPYYLLEPTYPIGCFHIKIGLSPARQFSPSIILYQHGKFTRISLNTFEWTTLIEMFIQIMEEFFIPPLPTCSDEYDPIEFECGDFCKLRQLVMENVKFLTIEKSVIEYYLCEDDVSQILRANIDLVSQRVSLLDKLQFFSYYRNVVYFIQQNCHKSNSLYSRLHALTAFCGIFPDTLLSQALNEYVWYYSNKVVNDLDNC</sequence>